<dbReference type="PANTHER" id="PTHR33744:SF15">
    <property type="entry name" value="CARBOHYDRATE DIACID REGULATOR"/>
    <property type="match status" value="1"/>
</dbReference>
<evidence type="ECO:0000313" key="3">
    <source>
        <dbReference type="EMBL" id="OJG19189.1"/>
    </source>
</evidence>
<reference evidence="3 4" key="1">
    <citation type="submission" date="2014-12" db="EMBL/GenBank/DDBJ databases">
        <title>Draft genome sequences of 29 type strains of Enterococci.</title>
        <authorList>
            <person name="Zhong Z."/>
            <person name="Sun Z."/>
            <person name="Liu W."/>
            <person name="Zhang W."/>
            <person name="Zhang H."/>
        </authorList>
    </citation>
    <scope>NUCLEOTIDE SEQUENCE [LARGE SCALE GENOMIC DNA]</scope>
    <source>
        <strain evidence="3 4">DSM 17029</strain>
    </source>
</reference>
<dbReference type="RefSeq" id="WP_067389407.1">
    <property type="nucleotide sequence ID" value="NZ_JXKH01000002.1"/>
</dbReference>
<dbReference type="Pfam" id="PF13556">
    <property type="entry name" value="HTH_30"/>
    <property type="match status" value="1"/>
</dbReference>
<feature type="domain" description="Purine catabolism PurC-like" evidence="1">
    <location>
        <begin position="25"/>
        <end position="122"/>
    </location>
</feature>
<accession>A0A1L8RHC4</accession>
<dbReference type="STRING" id="214095.RU97_GL000760"/>
<dbReference type="InterPro" id="IPR042070">
    <property type="entry name" value="PucR_C-HTH_sf"/>
</dbReference>
<keyword evidence="4" id="KW-1185">Reference proteome</keyword>
<sequence length="381" mass="44452">MLTLRNLFSNTELPLIPLNDDFNQNQLIRSVTVIESTNVATWLQGGEFLLITEDTLLHKVTDSVKLLQTLISFRCAALVIKGDPAQLSPEFVQEVEASHFPVFLLPQDVTYLEIMNPINEQLFMLKQALYLKQNLGAYLLRTPNPVLDTLYSPTLDLSTPLWVSVLVAEKQLAETAADFKEQERMRLQLIEKLENLVQLQQLDDYILLEEISGWNLLLIHRQKESQGLLKIWPTFDETMPFHWGVSDCLPLTQTYEAFQQAHFAQRMEHLIPQQKVLCHFTEVEFYQLLDKVSLDESLQHFFRFTKILQKHPQLLQTLEMYFRSNEQLKTTSDQLFIHINTLRYRLERIHELTGLDYTKSSDKVKLFLGIIHLKNQLKVSK</sequence>
<evidence type="ECO:0000259" key="2">
    <source>
        <dbReference type="Pfam" id="PF13556"/>
    </source>
</evidence>
<feature type="domain" description="PucR C-terminal helix-turn-helix" evidence="2">
    <location>
        <begin position="314"/>
        <end position="369"/>
    </location>
</feature>
<dbReference type="PANTHER" id="PTHR33744">
    <property type="entry name" value="CARBOHYDRATE DIACID REGULATOR"/>
    <property type="match status" value="1"/>
</dbReference>
<evidence type="ECO:0000259" key="1">
    <source>
        <dbReference type="Pfam" id="PF07905"/>
    </source>
</evidence>
<proteinExistence type="predicted"/>
<dbReference type="InterPro" id="IPR025736">
    <property type="entry name" value="PucR_C-HTH_dom"/>
</dbReference>
<dbReference type="AlphaFoldDB" id="A0A1L8RHC4"/>
<gene>
    <name evidence="3" type="ORF">RU97_GL000760</name>
</gene>
<comment type="caution">
    <text evidence="3">The sequence shown here is derived from an EMBL/GenBank/DDBJ whole genome shotgun (WGS) entry which is preliminary data.</text>
</comment>
<dbReference type="InterPro" id="IPR051448">
    <property type="entry name" value="CdaR-like_regulators"/>
</dbReference>
<organism evidence="3 4">
    <name type="scientific">Enterococcus canis</name>
    <dbReference type="NCBI Taxonomy" id="214095"/>
    <lineage>
        <taxon>Bacteria</taxon>
        <taxon>Bacillati</taxon>
        <taxon>Bacillota</taxon>
        <taxon>Bacilli</taxon>
        <taxon>Lactobacillales</taxon>
        <taxon>Enterococcaceae</taxon>
        <taxon>Enterococcus</taxon>
    </lineage>
</organism>
<protein>
    <recommendedName>
        <fullName evidence="5">PucR C-terminal helix-turn-helix domain-containing protein</fullName>
    </recommendedName>
</protein>
<name>A0A1L8RHC4_9ENTE</name>
<dbReference type="InterPro" id="IPR012914">
    <property type="entry name" value="PucR_dom"/>
</dbReference>
<dbReference type="Proteomes" id="UP000181884">
    <property type="component" value="Unassembled WGS sequence"/>
</dbReference>
<evidence type="ECO:0008006" key="5">
    <source>
        <dbReference type="Google" id="ProtNLM"/>
    </source>
</evidence>
<evidence type="ECO:0000313" key="4">
    <source>
        <dbReference type="Proteomes" id="UP000181884"/>
    </source>
</evidence>
<dbReference type="Gene3D" id="1.10.10.2840">
    <property type="entry name" value="PucR C-terminal helix-turn-helix domain"/>
    <property type="match status" value="1"/>
</dbReference>
<dbReference type="EMBL" id="JXKH01000002">
    <property type="protein sequence ID" value="OJG19189.1"/>
    <property type="molecule type" value="Genomic_DNA"/>
</dbReference>
<dbReference type="Pfam" id="PF07905">
    <property type="entry name" value="PucR"/>
    <property type="match status" value="1"/>
</dbReference>